<sequence length="585" mass="64081">MKRWLSVTTLGFTLLLSGCFTGGGSGGQQSGRGGLPVDTRILGPQLLERDPVGYYELSWVQRDTDTRSEVIPALTNLMNQSASALEKLQYAMSLHSLAAIDDRALTQAYYVYARELITEGKVGVALAMIGDGGLDVNYLTNDQLKFFLDTANQHRLMHTTRRLIQEGGRRQVVASQDARWVNQNRRPHEWLDAVGTVSVDGGFVIDRGSVRRAGGSGSGFFIDRNGYFITNFHVIEMAVEGDRKHLVNLSVVIDTKGVRAPAKVIGYTKDADLALLKVEYEPDFAFDIATYANNVEAGQRIYALGSPLGLFNSNISTGVITNTERVLEFIASTPLGNIIQIDAAVNPGNSGGPLVNDDGIVVGVVYSGLLQFSGINFALPADLVRVMLPKMILQDAPDTPKLAVVPYADLAAFDGNRVLELQYVGLRSQAIKSGVENFGVVERVNNQSVKSVADMQIQFARRYPNTIATLRQGGKNIPIVLKSRPKYPGWHALLRDQDIALFPAFYGAQVKASGQYLLITRVYMRSSMEDIGFEENDSIVINGPFKRNVPDHLYALNVRARMAKVGGLEFAGMLLVADLRGFNWV</sequence>
<dbReference type="Gene3D" id="2.40.10.10">
    <property type="entry name" value="Trypsin-like serine proteases"/>
    <property type="match status" value="2"/>
</dbReference>
<reference evidence="4" key="1">
    <citation type="submission" date="2020-03" db="EMBL/GenBank/DDBJ databases">
        <title>Spirochaetal bacteria isolated from arthropods constitute a novel genus Entomospira genus novum within the order Spirochaetales.</title>
        <authorList>
            <person name="Grana-Miraglia L."/>
            <person name="Sikutova S."/>
            <person name="Fingerle V."/>
            <person name="Sing A."/>
            <person name="Castillo-Ramirez S."/>
            <person name="Margos G."/>
            <person name="Rudolf I."/>
        </authorList>
    </citation>
    <scope>NUCLEOTIDE SEQUENCE</scope>
    <source>
        <strain evidence="4">BR149</strain>
    </source>
</reference>
<keyword evidence="2 4" id="KW-0645">Protease</keyword>
<evidence type="ECO:0000256" key="1">
    <source>
        <dbReference type="ARBA" id="ARBA00010541"/>
    </source>
</evidence>
<keyword evidence="5" id="KW-1185">Reference proteome</keyword>
<dbReference type="GO" id="GO:0004252">
    <property type="term" value="F:serine-type endopeptidase activity"/>
    <property type="evidence" value="ECO:0007669"/>
    <property type="project" value="InterPro"/>
</dbReference>
<dbReference type="EMBL" id="JAATLM010000001">
    <property type="protein sequence ID" value="NIZ69006.1"/>
    <property type="molecule type" value="Genomic_DNA"/>
</dbReference>
<accession>A0A968KZ67</accession>
<organism evidence="4 5">
    <name type="scientific">Entomospira culicis</name>
    <dbReference type="NCBI Taxonomy" id="2719989"/>
    <lineage>
        <taxon>Bacteria</taxon>
        <taxon>Pseudomonadati</taxon>
        <taxon>Spirochaetota</taxon>
        <taxon>Spirochaetia</taxon>
        <taxon>Spirochaetales</taxon>
        <taxon>Spirochaetaceae</taxon>
        <taxon>Entomospira</taxon>
    </lineage>
</organism>
<dbReference type="RefSeq" id="WP_167695113.1">
    <property type="nucleotide sequence ID" value="NZ_CP118181.1"/>
</dbReference>
<dbReference type="Proteomes" id="UP000778951">
    <property type="component" value="Unassembled WGS sequence"/>
</dbReference>
<comment type="similarity">
    <text evidence="1">Belongs to the peptidase S1C family.</text>
</comment>
<evidence type="ECO:0000313" key="5">
    <source>
        <dbReference type="Proteomes" id="UP000778951"/>
    </source>
</evidence>
<dbReference type="PANTHER" id="PTHR43343:SF3">
    <property type="entry name" value="PROTEASE DO-LIKE 8, CHLOROPLASTIC"/>
    <property type="match status" value="1"/>
</dbReference>
<evidence type="ECO:0000313" key="4">
    <source>
        <dbReference type="EMBL" id="NIZ69006.1"/>
    </source>
</evidence>
<dbReference type="PRINTS" id="PR00834">
    <property type="entry name" value="PROTEASES2C"/>
</dbReference>
<dbReference type="Pfam" id="PF13365">
    <property type="entry name" value="Trypsin_2"/>
    <property type="match status" value="1"/>
</dbReference>
<proteinExistence type="inferred from homology"/>
<dbReference type="InterPro" id="IPR009003">
    <property type="entry name" value="Peptidase_S1_PA"/>
</dbReference>
<protein>
    <submittedName>
        <fullName evidence="4">Serine protease</fullName>
    </submittedName>
</protein>
<name>A0A968KZ67_9SPIO</name>
<evidence type="ECO:0000256" key="3">
    <source>
        <dbReference type="ARBA" id="ARBA00022801"/>
    </source>
</evidence>
<dbReference type="InterPro" id="IPR043504">
    <property type="entry name" value="Peptidase_S1_PA_chymotrypsin"/>
</dbReference>
<dbReference type="PANTHER" id="PTHR43343">
    <property type="entry name" value="PEPTIDASE S12"/>
    <property type="match status" value="1"/>
</dbReference>
<dbReference type="PROSITE" id="PS51257">
    <property type="entry name" value="PROKAR_LIPOPROTEIN"/>
    <property type="match status" value="1"/>
</dbReference>
<comment type="caution">
    <text evidence="4">The sequence shown here is derived from an EMBL/GenBank/DDBJ whole genome shotgun (WGS) entry which is preliminary data.</text>
</comment>
<dbReference type="GO" id="GO:0006508">
    <property type="term" value="P:proteolysis"/>
    <property type="evidence" value="ECO:0007669"/>
    <property type="project" value="UniProtKB-KW"/>
</dbReference>
<keyword evidence="3" id="KW-0378">Hydrolase</keyword>
<dbReference type="AlphaFoldDB" id="A0A968KZ67"/>
<dbReference type="SUPFAM" id="SSF50494">
    <property type="entry name" value="Trypsin-like serine proteases"/>
    <property type="match status" value="1"/>
</dbReference>
<gene>
    <name evidence="4" type="ORF">HCT48_02085</name>
</gene>
<dbReference type="InterPro" id="IPR001940">
    <property type="entry name" value="Peptidase_S1C"/>
</dbReference>
<evidence type="ECO:0000256" key="2">
    <source>
        <dbReference type="ARBA" id="ARBA00022670"/>
    </source>
</evidence>
<dbReference type="InterPro" id="IPR051201">
    <property type="entry name" value="Chloro_Bact_Ser_Proteases"/>
</dbReference>